<dbReference type="NCBIfam" id="TIGR01407">
    <property type="entry name" value="dinG_rel"/>
    <property type="match status" value="1"/>
</dbReference>
<keyword evidence="9" id="KW-0234">DNA repair</keyword>
<dbReference type="SUPFAM" id="SSF53098">
    <property type="entry name" value="Ribonuclease H-like"/>
    <property type="match status" value="1"/>
</dbReference>
<name>A0A494WUR7_9FIRM</name>
<comment type="catalytic activity">
    <reaction evidence="10">
        <text>ATP + H2O = ADP + phosphate + H(+)</text>
        <dbReference type="Rhea" id="RHEA:13065"/>
        <dbReference type="ChEBI" id="CHEBI:15377"/>
        <dbReference type="ChEBI" id="CHEBI:15378"/>
        <dbReference type="ChEBI" id="CHEBI:30616"/>
        <dbReference type="ChEBI" id="CHEBI:43474"/>
        <dbReference type="ChEBI" id="CHEBI:456216"/>
        <dbReference type="EC" id="5.6.2.3"/>
    </reaction>
</comment>
<evidence type="ECO:0000256" key="11">
    <source>
        <dbReference type="HAMAP-Rule" id="MF_02206"/>
    </source>
</evidence>
<dbReference type="Gene3D" id="3.40.50.300">
    <property type="entry name" value="P-loop containing nucleotide triphosphate hydrolases"/>
    <property type="match status" value="2"/>
</dbReference>
<dbReference type="EMBL" id="RBWE01000001">
    <property type="protein sequence ID" value="RKO67189.1"/>
    <property type="molecule type" value="Genomic_DNA"/>
</dbReference>
<keyword evidence="3 11" id="KW-0540">Nuclease</keyword>
<dbReference type="Pfam" id="PF13307">
    <property type="entry name" value="Helicase_C_2"/>
    <property type="match status" value="1"/>
</dbReference>
<feature type="domain" description="Helicase ATP-binding" evidence="13">
    <location>
        <begin position="261"/>
        <end position="522"/>
    </location>
</feature>
<dbReference type="GO" id="GO:0008408">
    <property type="term" value="F:3'-5' exonuclease activity"/>
    <property type="evidence" value="ECO:0007669"/>
    <property type="project" value="UniProtKB-UniRule"/>
</dbReference>
<dbReference type="GO" id="GO:0003887">
    <property type="term" value="F:DNA-directed DNA polymerase activity"/>
    <property type="evidence" value="ECO:0007669"/>
    <property type="project" value="InterPro"/>
</dbReference>
<dbReference type="InterPro" id="IPR006554">
    <property type="entry name" value="Helicase-like_DEXD_c2"/>
</dbReference>
<dbReference type="InterPro" id="IPR014001">
    <property type="entry name" value="Helicase_ATP-bd"/>
</dbReference>
<dbReference type="GO" id="GO:0016887">
    <property type="term" value="F:ATP hydrolysis activity"/>
    <property type="evidence" value="ECO:0007669"/>
    <property type="project" value="RHEA"/>
</dbReference>
<keyword evidence="15" id="KW-1185">Reference proteome</keyword>
<dbReference type="OrthoDB" id="9803913at2"/>
<dbReference type="InterPro" id="IPR013520">
    <property type="entry name" value="Ribonucl_H"/>
</dbReference>
<dbReference type="InterPro" id="IPR006310">
    <property type="entry name" value="DinG"/>
</dbReference>
<dbReference type="SUPFAM" id="SSF52540">
    <property type="entry name" value="P-loop containing nucleoside triphosphate hydrolases"/>
    <property type="match status" value="1"/>
</dbReference>
<dbReference type="GO" id="GO:0006281">
    <property type="term" value="P:DNA repair"/>
    <property type="evidence" value="ECO:0007669"/>
    <property type="project" value="UniProtKB-KW"/>
</dbReference>
<dbReference type="Gene3D" id="3.30.420.10">
    <property type="entry name" value="Ribonuclease H-like superfamily/Ribonuclease H"/>
    <property type="match status" value="1"/>
</dbReference>
<evidence type="ECO:0000256" key="1">
    <source>
        <dbReference type="ARBA" id="ARBA00001966"/>
    </source>
</evidence>
<keyword evidence="2" id="KW-0004">4Fe-4S</keyword>
<dbReference type="HAMAP" id="MF_02206">
    <property type="entry name" value="DinG_exonucl"/>
    <property type="match status" value="1"/>
</dbReference>
<evidence type="ECO:0000256" key="10">
    <source>
        <dbReference type="ARBA" id="ARBA00048954"/>
    </source>
</evidence>
<keyword evidence="7 11" id="KW-0269">Exonuclease</keyword>
<protein>
    <recommendedName>
        <fullName evidence="11 12">3'-5' exonuclease DinG</fullName>
        <ecNumber evidence="11 12">3.1.-.-</ecNumber>
    </recommendedName>
</protein>
<keyword evidence="8 11" id="KW-0067">ATP-binding</keyword>
<dbReference type="SMART" id="SM00491">
    <property type="entry name" value="HELICc2"/>
    <property type="match status" value="1"/>
</dbReference>
<dbReference type="SMART" id="SM00479">
    <property type="entry name" value="EXOIII"/>
    <property type="match status" value="1"/>
</dbReference>
<dbReference type="GO" id="GO:0003677">
    <property type="term" value="F:DNA binding"/>
    <property type="evidence" value="ECO:0007669"/>
    <property type="project" value="InterPro"/>
</dbReference>
<feature type="short sequence motif" description="DEAH box" evidence="11">
    <location>
        <begin position="476"/>
        <end position="479"/>
    </location>
</feature>
<evidence type="ECO:0000256" key="4">
    <source>
        <dbReference type="ARBA" id="ARBA00022741"/>
    </source>
</evidence>
<comment type="caution">
    <text evidence="14">The sequence shown here is derived from an EMBL/GenBank/DDBJ whole genome shotgun (WGS) entry which is preliminary data.</text>
</comment>
<keyword evidence="6 11" id="KW-0378">Hydrolase</keyword>
<evidence type="ECO:0000256" key="5">
    <source>
        <dbReference type="ARBA" id="ARBA00022763"/>
    </source>
</evidence>
<accession>A0A494WUR7</accession>
<dbReference type="Proteomes" id="UP000271256">
    <property type="component" value="Unassembled WGS sequence"/>
</dbReference>
<dbReference type="GO" id="GO:0043139">
    <property type="term" value="F:5'-3' DNA helicase activity"/>
    <property type="evidence" value="ECO:0007669"/>
    <property type="project" value="UniProtKB-EC"/>
</dbReference>
<dbReference type="InterPro" id="IPR006555">
    <property type="entry name" value="ATP-dep_Helicase_C"/>
</dbReference>
<evidence type="ECO:0000313" key="15">
    <source>
        <dbReference type="Proteomes" id="UP000271256"/>
    </source>
</evidence>
<evidence type="ECO:0000256" key="2">
    <source>
        <dbReference type="ARBA" id="ARBA00022485"/>
    </source>
</evidence>
<evidence type="ECO:0000256" key="6">
    <source>
        <dbReference type="ARBA" id="ARBA00022801"/>
    </source>
</evidence>
<dbReference type="PANTHER" id="PTHR11472:SF34">
    <property type="entry name" value="REGULATOR OF TELOMERE ELONGATION HELICASE 1"/>
    <property type="match status" value="1"/>
</dbReference>
<dbReference type="GO" id="GO:0005524">
    <property type="term" value="F:ATP binding"/>
    <property type="evidence" value="ECO:0007669"/>
    <property type="project" value="UniProtKB-UniRule"/>
</dbReference>
<dbReference type="InterPro" id="IPR036397">
    <property type="entry name" value="RNaseH_sf"/>
</dbReference>
<evidence type="ECO:0000256" key="3">
    <source>
        <dbReference type="ARBA" id="ARBA00022722"/>
    </source>
</evidence>
<dbReference type="InterPro" id="IPR011545">
    <property type="entry name" value="DEAD/DEAH_box_helicase_dom"/>
</dbReference>
<proteinExistence type="inferred from homology"/>
<feature type="binding site" evidence="11">
    <location>
        <begin position="296"/>
        <end position="303"/>
    </location>
    <ligand>
        <name>ATP</name>
        <dbReference type="ChEBI" id="CHEBI:30616"/>
    </ligand>
</feature>
<dbReference type="InterPro" id="IPR045028">
    <property type="entry name" value="DinG/Rad3-like"/>
</dbReference>
<keyword evidence="2" id="KW-0411">Iron-sulfur</keyword>
<organism evidence="14 15">
    <name type="scientific">Desulfofundulus salinus</name>
    <dbReference type="NCBI Taxonomy" id="2419843"/>
    <lineage>
        <taxon>Bacteria</taxon>
        <taxon>Bacillati</taxon>
        <taxon>Bacillota</taxon>
        <taxon>Clostridia</taxon>
        <taxon>Eubacteriales</taxon>
        <taxon>Peptococcaceae</taxon>
        <taxon>Desulfofundulus</taxon>
    </lineage>
</organism>
<evidence type="ECO:0000256" key="12">
    <source>
        <dbReference type="RuleBase" id="RU364106"/>
    </source>
</evidence>
<dbReference type="GO" id="GO:0006260">
    <property type="term" value="P:DNA replication"/>
    <property type="evidence" value="ECO:0007669"/>
    <property type="project" value="InterPro"/>
</dbReference>
<comment type="similarity">
    <text evidence="11 12">Belongs to the helicase family. DinG subfamily. Type 2 sub-subfamily.</text>
</comment>
<dbReference type="PROSITE" id="PS51193">
    <property type="entry name" value="HELICASE_ATP_BIND_2"/>
    <property type="match status" value="1"/>
</dbReference>
<keyword evidence="2" id="KW-0408">Iron</keyword>
<dbReference type="GO" id="GO:0051539">
    <property type="term" value="F:4 iron, 4 sulfur cluster binding"/>
    <property type="evidence" value="ECO:0007669"/>
    <property type="project" value="UniProtKB-KW"/>
</dbReference>
<dbReference type="AlphaFoldDB" id="A0A494WUR7"/>
<evidence type="ECO:0000259" key="13">
    <source>
        <dbReference type="PROSITE" id="PS51193"/>
    </source>
</evidence>
<evidence type="ECO:0000256" key="8">
    <source>
        <dbReference type="ARBA" id="ARBA00022840"/>
    </source>
</evidence>
<keyword evidence="5" id="KW-0227">DNA damage</keyword>
<dbReference type="Pfam" id="PF00929">
    <property type="entry name" value="RNase_T"/>
    <property type="match status" value="1"/>
</dbReference>
<dbReference type="SMART" id="SM00487">
    <property type="entry name" value="DEXDc"/>
    <property type="match status" value="1"/>
</dbReference>
<dbReference type="PANTHER" id="PTHR11472">
    <property type="entry name" value="DNA REPAIR DEAD HELICASE RAD3/XP-D SUBFAMILY MEMBER"/>
    <property type="match status" value="1"/>
</dbReference>
<dbReference type="SMART" id="SM00488">
    <property type="entry name" value="DEXDc2"/>
    <property type="match status" value="1"/>
</dbReference>
<dbReference type="Pfam" id="PF00270">
    <property type="entry name" value="DEAD"/>
    <property type="match status" value="1"/>
</dbReference>
<dbReference type="FunFam" id="3.30.420.10:FF:000045">
    <property type="entry name" value="3'-5' exonuclease DinG"/>
    <property type="match status" value="1"/>
</dbReference>
<dbReference type="InterPro" id="IPR014013">
    <property type="entry name" value="Helic_SF1/SF2_ATP-bd_DinG/Rad3"/>
</dbReference>
<evidence type="ECO:0000313" key="14">
    <source>
        <dbReference type="EMBL" id="RKO67189.1"/>
    </source>
</evidence>
<dbReference type="EC" id="3.1.-.-" evidence="11 12"/>
<reference evidence="14 15" key="1">
    <citation type="submission" date="2018-10" db="EMBL/GenBank/DDBJ databases">
        <authorList>
            <person name="Grouzdev D.S."/>
            <person name="Krutkina M.S."/>
            <person name="Tourova T.P."/>
            <person name="Nazina T.N."/>
        </authorList>
    </citation>
    <scope>NUCLEOTIDE SEQUENCE [LARGE SCALE GENOMIC DNA]</scope>
    <source>
        <strain evidence="14 15">435</strain>
    </source>
</reference>
<dbReference type="InterPro" id="IPR027417">
    <property type="entry name" value="P-loop_NTPase"/>
</dbReference>
<keyword evidence="4 11" id="KW-0547">Nucleotide-binding</keyword>
<comment type="cofactor">
    <cofactor evidence="1">
        <name>[4Fe-4S] cluster</name>
        <dbReference type="ChEBI" id="CHEBI:49883"/>
    </cofactor>
</comment>
<evidence type="ECO:0000256" key="9">
    <source>
        <dbReference type="ARBA" id="ARBA00023204"/>
    </source>
</evidence>
<comment type="function">
    <text evidence="11 12">3'-5' exonuclease.</text>
</comment>
<gene>
    <name evidence="11 12" type="primary">dinG</name>
    <name evidence="14" type="ORF">D7024_09650</name>
</gene>
<dbReference type="InterPro" id="IPR006054">
    <property type="entry name" value="DnaQ"/>
</dbReference>
<dbReference type="CDD" id="cd06127">
    <property type="entry name" value="DEDDh"/>
    <property type="match status" value="1"/>
</dbReference>
<keyword evidence="2" id="KW-0479">Metal-binding</keyword>
<dbReference type="NCBIfam" id="TIGR00573">
    <property type="entry name" value="dnaq"/>
    <property type="match status" value="1"/>
</dbReference>
<evidence type="ECO:0000256" key="7">
    <source>
        <dbReference type="ARBA" id="ARBA00022839"/>
    </source>
</evidence>
<sequence>MCVLIFLPPLPEFEKGRVCVVPHSVVVCDVETTGLNPQHNEIIEIALLRLEEGEITGQFHSLVRPRQRVPVTIRRLTGLSEELLATAPSLDEVLPSVMDFLGKSSLMGHNVSFDRDFLQAAAGTPIAVQLFDTRELARILLPNAPGFRLADLCRLLGIEQRRAHRALDDALATVSLYRRLLHKAAEMEGQVLLHLAAFLQRAGSAWANEIAQLAWQSCSRKITRPAFFLPPELEETQEPVCPRNLPQSSRELAALLEPGGPLALHLESYEYRPQQGRMVEAVTRALEEKKFLLIEAGTGTGKSMAYLIPAFYWSLSRGQRVLIATRTINLQEQLWQRDIPLVKEALGWSCRAALLKGRQNYLCLRRWLNTLQARDWTAAEAAFYARILVWTQETSTGDRSELNLSSLEQELWQELCADSEACLGSRCRWFARACYVSRVRNQAEKANLIIVNHSLLFSDVRAENRVLPEYAALVVDEAHHLEDAATEQLGRAISRTVLFRWLNKLNRLLVRLSEMAPPRGDSSWLSSVQKARDASHRALQGAELFFNALQQLVIRQASFQGKENRPRYVLRLQPGLEGDITAELQSEQSNLLFYLKDLLAGLKKLIEHLEFSQIEDESWADLTWELSFHATDGTRMVADLESILQGTLEKNVYWVEVHEGGEKTSCSLRAAPIQVNKILYEHLYQSKKSIIFTSATLTVEESFDHFMERTGLDLIPPERVVTMQVDSPFVYESQSLLCIVRGMPTPGEGAEDTYFATLASTLLDLAEITGGRMLVLYTSHRALQETYRRLKPACEERDICLLGHNLDGNHWQLLEEFRTSERAILMGASSFWEGVDIPGPALSCVVMVKLPFWAPQVPVVAARLEELASQGKDGFRHFSLPQAIIRFKQGFGRLIRTTQDRGVVVVLDGRLLHKKYGRHFLHSLPLKSHIQGNRHLIMRRIAHWFAHPGSRPDWLAINQPEDMERFASSSQKRKINF</sequence>
<dbReference type="InterPro" id="IPR012337">
    <property type="entry name" value="RNaseH-like_sf"/>
</dbReference>